<protein>
    <submittedName>
        <fullName evidence="1">Uncharacterized protein</fullName>
    </submittedName>
</protein>
<comment type="caution">
    <text evidence="1">The sequence shown here is derived from an EMBL/GenBank/DDBJ whole genome shotgun (WGS) entry which is preliminary data.</text>
</comment>
<proteinExistence type="predicted"/>
<dbReference type="AlphaFoldDB" id="M6UCI7"/>
<reference evidence="1 2" key="1">
    <citation type="submission" date="2013-01" db="EMBL/GenBank/DDBJ databases">
        <authorList>
            <person name="Harkins D.M."/>
            <person name="Durkin A.S."/>
            <person name="Brinkac L.M."/>
            <person name="Haft D.H."/>
            <person name="Selengut J.D."/>
            <person name="Sanka R."/>
            <person name="DePew J."/>
            <person name="Purushe J."/>
            <person name="Matthias M.A."/>
            <person name="Vinetz J.M."/>
            <person name="Sutton G.G."/>
            <person name="Nierman W.C."/>
            <person name="Fouts D.E."/>
        </authorList>
    </citation>
    <scope>NUCLEOTIDE SEQUENCE [LARGE SCALE GENOMIC DNA]</scope>
    <source>
        <strain evidence="1 2">ZUN142</strain>
    </source>
</reference>
<sequence>MTRAESPVRLPAADGFAQIFLMSNYSFKTLFNVGTTTFLVSHVKNEL</sequence>
<name>M6UCI7_9LEPT</name>
<dbReference type="Proteomes" id="UP000012153">
    <property type="component" value="Unassembled WGS sequence"/>
</dbReference>
<evidence type="ECO:0000313" key="1">
    <source>
        <dbReference type="EMBL" id="EMO42270.1"/>
    </source>
</evidence>
<accession>M6UCI7</accession>
<dbReference type="EMBL" id="AHOP02000015">
    <property type="protein sequence ID" value="EMO42270.1"/>
    <property type="molecule type" value="Genomic_DNA"/>
</dbReference>
<gene>
    <name evidence="1" type="ORF">LEP1GSC186_0373</name>
</gene>
<evidence type="ECO:0000313" key="2">
    <source>
        <dbReference type="Proteomes" id="UP000012153"/>
    </source>
</evidence>
<organism evidence="1 2">
    <name type="scientific">Leptospira noguchii serovar Autumnalis str. ZUN142</name>
    <dbReference type="NCBI Taxonomy" id="1085540"/>
    <lineage>
        <taxon>Bacteria</taxon>
        <taxon>Pseudomonadati</taxon>
        <taxon>Spirochaetota</taxon>
        <taxon>Spirochaetia</taxon>
        <taxon>Leptospirales</taxon>
        <taxon>Leptospiraceae</taxon>
        <taxon>Leptospira</taxon>
    </lineage>
</organism>